<organism evidence="1 2">
    <name type="scientific">Mucuna pruriens</name>
    <name type="common">Velvet bean</name>
    <name type="synonym">Dolichos pruriens</name>
    <dbReference type="NCBI Taxonomy" id="157652"/>
    <lineage>
        <taxon>Eukaryota</taxon>
        <taxon>Viridiplantae</taxon>
        <taxon>Streptophyta</taxon>
        <taxon>Embryophyta</taxon>
        <taxon>Tracheophyta</taxon>
        <taxon>Spermatophyta</taxon>
        <taxon>Magnoliopsida</taxon>
        <taxon>eudicotyledons</taxon>
        <taxon>Gunneridae</taxon>
        <taxon>Pentapetalae</taxon>
        <taxon>rosids</taxon>
        <taxon>fabids</taxon>
        <taxon>Fabales</taxon>
        <taxon>Fabaceae</taxon>
        <taxon>Papilionoideae</taxon>
        <taxon>50 kb inversion clade</taxon>
        <taxon>NPAAA clade</taxon>
        <taxon>indigoferoid/millettioid clade</taxon>
        <taxon>Phaseoleae</taxon>
        <taxon>Mucuna</taxon>
    </lineage>
</organism>
<feature type="non-terminal residue" evidence="1">
    <location>
        <position position="1"/>
    </location>
</feature>
<accession>A0A371GQG2</accession>
<sequence length="78" mass="9273">MVHKKNLHFKKSKRKRVIIKCVRNCLFHLGFSKLNLHNCFQVHSNFDYYFLVASINDVHICPSIVTDKLAKTKWLDNK</sequence>
<name>A0A371GQG2_MUCPR</name>
<dbReference type="AlphaFoldDB" id="A0A371GQG2"/>
<evidence type="ECO:0000313" key="1">
    <source>
        <dbReference type="EMBL" id="RDX92807.1"/>
    </source>
</evidence>
<comment type="caution">
    <text evidence="1">The sequence shown here is derived from an EMBL/GenBank/DDBJ whole genome shotgun (WGS) entry which is preliminary data.</text>
</comment>
<gene>
    <name evidence="1" type="ORF">CR513_25017</name>
</gene>
<keyword evidence="2" id="KW-1185">Reference proteome</keyword>
<proteinExistence type="predicted"/>
<dbReference type="EMBL" id="QJKJ01004772">
    <property type="protein sequence ID" value="RDX92807.1"/>
    <property type="molecule type" value="Genomic_DNA"/>
</dbReference>
<protein>
    <submittedName>
        <fullName evidence="1">Uncharacterized protein</fullName>
    </submittedName>
</protein>
<dbReference type="Proteomes" id="UP000257109">
    <property type="component" value="Unassembled WGS sequence"/>
</dbReference>
<reference evidence="1" key="1">
    <citation type="submission" date="2018-05" db="EMBL/GenBank/DDBJ databases">
        <title>Draft genome of Mucuna pruriens seed.</title>
        <authorList>
            <person name="Nnadi N.E."/>
            <person name="Vos R."/>
            <person name="Hasami M.H."/>
            <person name="Devisetty U.K."/>
            <person name="Aguiy J.C."/>
        </authorList>
    </citation>
    <scope>NUCLEOTIDE SEQUENCE [LARGE SCALE GENOMIC DNA]</scope>
    <source>
        <strain evidence="1">JCA_2017</strain>
    </source>
</reference>
<evidence type="ECO:0000313" key="2">
    <source>
        <dbReference type="Proteomes" id="UP000257109"/>
    </source>
</evidence>